<dbReference type="InterPro" id="IPR009100">
    <property type="entry name" value="AcylCoA_DH/oxidase_NM_dom_sf"/>
</dbReference>
<dbReference type="InterPro" id="IPR052166">
    <property type="entry name" value="Diverse_Acyl-CoA_DH"/>
</dbReference>
<dbReference type="GO" id="GO:0016627">
    <property type="term" value="F:oxidoreductase activity, acting on the CH-CH group of donors"/>
    <property type="evidence" value="ECO:0007669"/>
    <property type="project" value="InterPro"/>
</dbReference>
<comment type="catalytic activity">
    <reaction evidence="6">
        <text>3-(methylsulfanyl)propanoyl-CoA + oxidized [electron-transfer flavoprotein] + H(+) = 3-(methylsulfanyl)acryloyl-CoA + reduced [electron-transfer flavoprotein]</text>
        <dbReference type="Rhea" id="RHEA:52612"/>
        <dbReference type="Rhea" id="RHEA-COMP:10685"/>
        <dbReference type="Rhea" id="RHEA-COMP:10686"/>
        <dbReference type="ChEBI" id="CHEBI:15378"/>
        <dbReference type="ChEBI" id="CHEBI:57692"/>
        <dbReference type="ChEBI" id="CHEBI:58307"/>
        <dbReference type="ChEBI" id="CHEBI:82815"/>
        <dbReference type="ChEBI" id="CHEBI:84994"/>
        <dbReference type="EC" id="1.3.99.41"/>
    </reaction>
    <physiologicalReaction direction="left-to-right" evidence="6">
        <dbReference type="Rhea" id="RHEA:52613"/>
    </physiologicalReaction>
</comment>
<accession>A0A564WBT0</accession>
<name>A0A564WBT0_9PROT</name>
<dbReference type="SUPFAM" id="SSF56645">
    <property type="entry name" value="Acyl-CoA dehydrogenase NM domain-like"/>
    <property type="match status" value="1"/>
</dbReference>
<dbReference type="InterPro" id="IPR046373">
    <property type="entry name" value="Acyl-CoA_Oxase/DH_mid-dom_sf"/>
</dbReference>
<keyword evidence="5 10" id="KW-0560">Oxidoreductase</keyword>
<comment type="cofactor">
    <cofactor evidence="1 10">
        <name>FAD</name>
        <dbReference type="ChEBI" id="CHEBI:57692"/>
    </cofactor>
</comment>
<evidence type="ECO:0000313" key="15">
    <source>
        <dbReference type="EMBL" id="VUX45731.1"/>
    </source>
</evidence>
<dbReference type="Pfam" id="PF02770">
    <property type="entry name" value="Acyl-CoA_dh_M"/>
    <property type="match status" value="1"/>
</dbReference>
<feature type="domain" description="Acyl-CoA dehydrogenase/oxidase N-terminal" evidence="13">
    <location>
        <begin position="39"/>
        <end position="157"/>
    </location>
</feature>
<evidence type="ECO:0000256" key="2">
    <source>
        <dbReference type="ARBA" id="ARBA00009347"/>
    </source>
</evidence>
<dbReference type="Gene3D" id="1.20.140.10">
    <property type="entry name" value="Butyryl-CoA Dehydrogenase, subunit A, domain 3"/>
    <property type="match status" value="1"/>
</dbReference>
<dbReference type="EC" id="1.3.99.41" evidence="8"/>
<evidence type="ECO:0000256" key="10">
    <source>
        <dbReference type="RuleBase" id="RU362125"/>
    </source>
</evidence>
<dbReference type="InterPro" id="IPR006091">
    <property type="entry name" value="Acyl-CoA_Oxase/DH_mid-dom"/>
</dbReference>
<keyword evidence="16" id="KW-1185">Reference proteome</keyword>
<feature type="domain" description="Acyl-CoA oxidase/dehydrogenase middle" evidence="12">
    <location>
        <begin position="162"/>
        <end position="268"/>
    </location>
</feature>
<reference evidence="15" key="1">
    <citation type="submission" date="2018-11" db="EMBL/GenBank/DDBJ databases">
        <authorList>
            <person name="Onetto C."/>
        </authorList>
    </citation>
    <scope>NUCLEOTIDE SEQUENCE [LARGE SCALE GENOMIC DNA]</scope>
</reference>
<dbReference type="PANTHER" id="PTHR42803:SF1">
    <property type="entry name" value="BROAD-SPECIFICITY LINEAR ACYL-COA DEHYDROGENASE FADE5"/>
    <property type="match status" value="1"/>
</dbReference>
<evidence type="ECO:0000313" key="16">
    <source>
        <dbReference type="Proteomes" id="UP000326641"/>
    </source>
</evidence>
<comment type="similarity">
    <text evidence="2 10">Belongs to the acyl-CoA dehydrogenase family.</text>
</comment>
<dbReference type="PANTHER" id="PTHR42803">
    <property type="entry name" value="ACYL-COA DEHYDROGENASE"/>
    <property type="match status" value="1"/>
</dbReference>
<gene>
    <name evidence="15" type="primary">dmdC</name>
    <name evidence="15" type="ORF">DF3PA_150008</name>
</gene>
<dbReference type="InterPro" id="IPR037069">
    <property type="entry name" value="AcylCoA_DH/ox_N_sf"/>
</dbReference>
<protein>
    <recommendedName>
        <fullName evidence="9">3-methylmercaptopropionyl-CoA dehydrogenase</fullName>
        <ecNumber evidence="8">1.3.99.41</ecNumber>
    </recommendedName>
</protein>
<proteinExistence type="inferred from homology"/>
<evidence type="ECO:0000256" key="9">
    <source>
        <dbReference type="ARBA" id="ARBA00069043"/>
    </source>
</evidence>
<keyword evidence="4 10" id="KW-0274">FAD</keyword>
<evidence type="ECO:0000256" key="7">
    <source>
        <dbReference type="ARBA" id="ARBA00058683"/>
    </source>
</evidence>
<dbReference type="Pfam" id="PF12806">
    <property type="entry name" value="Acyl-CoA_dh_C"/>
    <property type="match status" value="1"/>
</dbReference>
<evidence type="ECO:0000259" key="14">
    <source>
        <dbReference type="Pfam" id="PF12806"/>
    </source>
</evidence>
<comment type="caution">
    <text evidence="15">The sequence shown here is derived from an EMBL/GenBank/DDBJ whole genome shotgun (WGS) entry which is preliminary data.</text>
</comment>
<dbReference type="Pfam" id="PF00441">
    <property type="entry name" value="Acyl-CoA_dh_1"/>
    <property type="match status" value="1"/>
</dbReference>
<dbReference type="Gene3D" id="2.40.110.10">
    <property type="entry name" value="Butyryl-CoA Dehydrogenase, subunit A, domain 2"/>
    <property type="match status" value="1"/>
</dbReference>
<evidence type="ECO:0000256" key="8">
    <source>
        <dbReference type="ARBA" id="ARBA00066694"/>
    </source>
</evidence>
<dbReference type="Proteomes" id="UP000326641">
    <property type="component" value="Unassembled WGS sequence"/>
</dbReference>
<dbReference type="GO" id="GO:0050660">
    <property type="term" value="F:flavin adenine dinucleotide binding"/>
    <property type="evidence" value="ECO:0007669"/>
    <property type="project" value="InterPro"/>
</dbReference>
<evidence type="ECO:0000256" key="1">
    <source>
        <dbReference type="ARBA" id="ARBA00001974"/>
    </source>
</evidence>
<dbReference type="AlphaFoldDB" id="A0A564WBT0"/>
<dbReference type="InterPro" id="IPR009075">
    <property type="entry name" value="AcylCo_DH/oxidase_C"/>
</dbReference>
<dbReference type="InterPro" id="IPR025878">
    <property type="entry name" value="Acyl-CoA_dh-like_C_dom"/>
</dbReference>
<feature type="domain" description="Acetyl-CoA dehydrogenase-like C-terminal" evidence="14">
    <location>
        <begin position="466"/>
        <end position="592"/>
    </location>
</feature>
<organism evidence="15 16">
    <name type="scientific">Candidatus Defluviicoccus seviourii</name>
    <dbReference type="NCBI Taxonomy" id="2565273"/>
    <lineage>
        <taxon>Bacteria</taxon>
        <taxon>Pseudomonadati</taxon>
        <taxon>Pseudomonadota</taxon>
        <taxon>Alphaproteobacteria</taxon>
        <taxon>Rhodospirillales</taxon>
        <taxon>Rhodospirillaceae</taxon>
        <taxon>Defluviicoccus</taxon>
    </lineage>
</organism>
<evidence type="ECO:0000256" key="5">
    <source>
        <dbReference type="ARBA" id="ARBA00023002"/>
    </source>
</evidence>
<evidence type="ECO:0000256" key="3">
    <source>
        <dbReference type="ARBA" id="ARBA00022630"/>
    </source>
</evidence>
<dbReference type="Gene3D" id="1.10.540.10">
    <property type="entry name" value="Acyl-CoA dehydrogenase/oxidase, N-terminal domain"/>
    <property type="match status" value="1"/>
</dbReference>
<dbReference type="Pfam" id="PF02771">
    <property type="entry name" value="Acyl-CoA_dh_N"/>
    <property type="match status" value="1"/>
</dbReference>
<evidence type="ECO:0000259" key="12">
    <source>
        <dbReference type="Pfam" id="PF02770"/>
    </source>
</evidence>
<dbReference type="EMBL" id="UXAT02000007">
    <property type="protein sequence ID" value="VUX45731.1"/>
    <property type="molecule type" value="Genomic_DNA"/>
</dbReference>
<sequence length="598" mass="63476">MPLYTPPLAEMRFVIGNVAGIDQVRALPAFADVTDDLIEAILNEAGKFGAEVLAPLNPRGDHEGCTFDNGVVRTPSGFIEAYQAFIEGGWNGIGLPAEYGGQGLPFLLATAVGEIWTAANMAFSLCPMLTQGAAELIEAHATAELKARYLPKLISGEWAGTMNLTEPQAGSDLARVRSRAVPEGDHYRISGQKIFITFGEHDLSENIIHMVLARTPDAPPGVRGISLFLAPKFMVNDDGSLGARNDLRCVSIEHKLGINGSPTAVMSFGDDGGAVGYLVGKENQGLAAMFTMMNNSRLAVGLEGVGICDRAYQRARAYARERVQGRAIDSADAASVRIDHHPDVQRMLLSMKSLAEASRALAYFTGACLDIAHNHPDQAERQQALGLVELLTPMVKAWSTDLGVEVASTGIQVMGGMGYVEESGAPQHLRDARIAPIYEGTNGIQALDLVSRKVARDNGAAATRLLALMRATLSEIDTGAKGQIGAIRGRLLQATQDLAEATEWILETFPHAPARVAAGACDYLALAGIVTGGWLLAKGALIAERNLAEGTGDAAFLRAKLVSARFFAETNLSQTPSLLARMKATGDALAGIDPDHEV</sequence>
<dbReference type="InterPro" id="IPR013786">
    <property type="entry name" value="AcylCoA_DH/ox_N"/>
</dbReference>
<dbReference type="FunFam" id="2.40.110.10:FF:000031">
    <property type="entry name" value="Acyl-CoA dehydrogenase, putative"/>
    <property type="match status" value="1"/>
</dbReference>
<dbReference type="SUPFAM" id="SSF47203">
    <property type="entry name" value="Acyl-CoA dehydrogenase C-terminal domain-like"/>
    <property type="match status" value="1"/>
</dbReference>
<dbReference type="InterPro" id="IPR036250">
    <property type="entry name" value="AcylCo_DH-like_C"/>
</dbReference>
<evidence type="ECO:0000259" key="13">
    <source>
        <dbReference type="Pfam" id="PF02771"/>
    </source>
</evidence>
<feature type="domain" description="Acyl-CoA dehydrogenase/oxidase C-terminal" evidence="11">
    <location>
        <begin position="283"/>
        <end position="449"/>
    </location>
</feature>
<evidence type="ECO:0000256" key="6">
    <source>
        <dbReference type="ARBA" id="ARBA00051388"/>
    </source>
</evidence>
<comment type="function">
    <text evidence="7">Involved in the assimilation of dimethylsulphoniopropionate (DMSP), an important compound in the fixation of carbon in marine phytoplankton, by mediating the conversion of 3-(methylthio)propanoyl-CoA (MMPA-CoA) to 3-(methylthio)acryloyl-CoA (MTA-CoA).</text>
</comment>
<evidence type="ECO:0000259" key="11">
    <source>
        <dbReference type="Pfam" id="PF00441"/>
    </source>
</evidence>
<evidence type="ECO:0000256" key="4">
    <source>
        <dbReference type="ARBA" id="ARBA00022827"/>
    </source>
</evidence>
<keyword evidence="3 10" id="KW-0285">Flavoprotein</keyword>